<dbReference type="InterPro" id="IPR007197">
    <property type="entry name" value="rSAM"/>
</dbReference>
<comment type="similarity">
    <text evidence="12">Belongs to the radical SAM superfamily. MoaA family.</text>
</comment>
<dbReference type="InterPro" id="IPR013785">
    <property type="entry name" value="Aldolase_TIM"/>
</dbReference>
<feature type="binding site" evidence="12">
    <location>
        <position position="14"/>
    </location>
    <ligand>
        <name>GTP</name>
        <dbReference type="ChEBI" id="CHEBI:37565"/>
    </ligand>
</feature>
<dbReference type="SFLD" id="SFLDG01067">
    <property type="entry name" value="SPASM/twitch_domain_containing"/>
    <property type="match status" value="1"/>
</dbReference>
<dbReference type="PROSITE" id="PS01305">
    <property type="entry name" value="MOAA_NIFB_PQQE"/>
    <property type="match status" value="1"/>
</dbReference>
<dbReference type="OrthoDB" id="9763993at2"/>
<dbReference type="NCBIfam" id="NF001199">
    <property type="entry name" value="PRK00164.2-1"/>
    <property type="match status" value="1"/>
</dbReference>
<keyword evidence="3 12" id="KW-0949">S-adenosyl-L-methionine</keyword>
<keyword evidence="5 12" id="KW-0547">Nucleotide-binding</keyword>
<dbReference type="Gene3D" id="3.20.20.70">
    <property type="entry name" value="Aldolase class I"/>
    <property type="match status" value="1"/>
</dbReference>
<evidence type="ECO:0000256" key="6">
    <source>
        <dbReference type="ARBA" id="ARBA00023004"/>
    </source>
</evidence>
<feature type="binding site" evidence="12">
    <location>
        <position position="21"/>
    </location>
    <ligand>
        <name>[4Fe-4S] cluster</name>
        <dbReference type="ChEBI" id="CHEBI:49883"/>
        <label>1</label>
        <note>4Fe-4S-S-AdoMet</note>
    </ligand>
</feature>
<dbReference type="InterPro" id="IPR058240">
    <property type="entry name" value="rSAM_sf"/>
</dbReference>
<evidence type="ECO:0000256" key="9">
    <source>
        <dbReference type="ARBA" id="ARBA00023150"/>
    </source>
</evidence>
<reference evidence="14 15" key="1">
    <citation type="submission" date="2018-10" db="EMBL/GenBank/DDBJ databases">
        <title>Genomic Encyclopedia of Archaeal and Bacterial Type Strains, Phase II (KMG-II): from individual species to whole genera.</title>
        <authorList>
            <person name="Goeker M."/>
        </authorList>
    </citation>
    <scope>NUCLEOTIDE SEQUENCE [LARGE SCALE GENOMIC DNA]</scope>
    <source>
        <strain evidence="14 15">DSM 16510</strain>
    </source>
</reference>
<evidence type="ECO:0000256" key="7">
    <source>
        <dbReference type="ARBA" id="ARBA00023014"/>
    </source>
</evidence>
<comment type="catalytic activity">
    <reaction evidence="11 12">
        <text>GTP + AH2 + S-adenosyl-L-methionine = (8S)-3',8-cyclo-7,8-dihydroguanosine 5'-triphosphate + 5'-deoxyadenosine + L-methionine + A + H(+)</text>
        <dbReference type="Rhea" id="RHEA:49576"/>
        <dbReference type="ChEBI" id="CHEBI:13193"/>
        <dbReference type="ChEBI" id="CHEBI:15378"/>
        <dbReference type="ChEBI" id="CHEBI:17319"/>
        <dbReference type="ChEBI" id="CHEBI:17499"/>
        <dbReference type="ChEBI" id="CHEBI:37565"/>
        <dbReference type="ChEBI" id="CHEBI:57844"/>
        <dbReference type="ChEBI" id="CHEBI:59789"/>
        <dbReference type="ChEBI" id="CHEBI:131766"/>
        <dbReference type="EC" id="4.1.99.22"/>
    </reaction>
</comment>
<dbReference type="EMBL" id="RCCJ01000001">
    <property type="protein sequence ID" value="RLJ71295.1"/>
    <property type="molecule type" value="Genomic_DNA"/>
</dbReference>
<dbReference type="Pfam" id="PF04055">
    <property type="entry name" value="Radical_SAM"/>
    <property type="match status" value="1"/>
</dbReference>
<feature type="binding site" evidence="12">
    <location>
        <position position="192"/>
    </location>
    <ligand>
        <name>S-adenosyl-L-methionine</name>
        <dbReference type="ChEBI" id="CHEBI:59789"/>
    </ligand>
</feature>
<evidence type="ECO:0000256" key="12">
    <source>
        <dbReference type="HAMAP-Rule" id="MF_01225"/>
    </source>
</evidence>
<comment type="subunit">
    <text evidence="12">Monomer and homodimer.</text>
</comment>
<accession>A0A497XQQ8</accession>
<dbReference type="SFLD" id="SFLDS00029">
    <property type="entry name" value="Radical_SAM"/>
    <property type="match status" value="1"/>
</dbReference>
<feature type="binding site" evidence="12">
    <location>
        <position position="25"/>
    </location>
    <ligand>
        <name>[4Fe-4S] cluster</name>
        <dbReference type="ChEBI" id="CHEBI:49883"/>
        <label>1</label>
        <note>4Fe-4S-S-AdoMet</note>
    </ligand>
</feature>
<evidence type="ECO:0000256" key="5">
    <source>
        <dbReference type="ARBA" id="ARBA00022741"/>
    </source>
</evidence>
<keyword evidence="9 12" id="KW-0501">Molybdenum cofactor biosynthesis</keyword>
<feature type="domain" description="Radical SAM core" evidence="13">
    <location>
        <begin position="5"/>
        <end position="222"/>
    </location>
</feature>
<dbReference type="RefSeq" id="WP_121012469.1">
    <property type="nucleotide sequence ID" value="NZ_RCCJ01000001.1"/>
</dbReference>
<keyword evidence="10 12" id="KW-0456">Lyase</keyword>
<dbReference type="PANTHER" id="PTHR22960:SF0">
    <property type="entry name" value="MOLYBDENUM COFACTOR BIOSYNTHESIS PROTEIN 1"/>
    <property type="match status" value="1"/>
</dbReference>
<evidence type="ECO:0000256" key="8">
    <source>
        <dbReference type="ARBA" id="ARBA00023134"/>
    </source>
</evidence>
<feature type="binding site" evidence="12">
    <location>
        <position position="65"/>
    </location>
    <ligand>
        <name>GTP</name>
        <dbReference type="ChEBI" id="CHEBI:37565"/>
    </ligand>
</feature>
<dbReference type="InterPro" id="IPR006638">
    <property type="entry name" value="Elp3/MiaA/NifB-like_rSAM"/>
</dbReference>
<dbReference type="PANTHER" id="PTHR22960">
    <property type="entry name" value="MOLYBDOPTERIN COFACTOR SYNTHESIS PROTEIN A"/>
    <property type="match status" value="1"/>
</dbReference>
<sequence length="332" mass="37473">MVEDRLGRVLKDVRISVTDRCNFRCFFCMPSDKKIEFLNRGELLTYEEITRIVRLLVSLGVKKARITGGEPLVRAHIENLIEELSGIEGLKDIALTTNGYFLDQKAEKLKNAGLGRITVSLISLNREKFASMVGREVDLGRVIEGIRIAKEVGLEPVKVNMVVVRGVNDDEILDMAEFCRKNDLILRFIEFMDVGTLNSWSMSRVVPAEEILALLNERYGIEAQETGDLSETSMKFKYRDTGQEFGIIASVTKPFCRGCTRLRLSAEGKLFTCLFSGRGYDLKALIRSGASDTELVEYIRSVWSDREDRYSELRSLEGARGAKKVEMFRVGG</sequence>
<gene>
    <name evidence="12" type="primary">moaA</name>
    <name evidence="14" type="ORF">BCF55_1594</name>
</gene>
<dbReference type="GO" id="GO:0051539">
    <property type="term" value="F:4 iron, 4 sulfur cluster binding"/>
    <property type="evidence" value="ECO:0007669"/>
    <property type="project" value="UniProtKB-UniRule"/>
</dbReference>
<dbReference type="GO" id="GO:1904047">
    <property type="term" value="F:S-adenosyl-L-methionine binding"/>
    <property type="evidence" value="ECO:0007669"/>
    <property type="project" value="UniProtKB-UniRule"/>
</dbReference>
<dbReference type="InterPro" id="IPR000385">
    <property type="entry name" value="MoaA_NifB_PqqE_Fe-S-bd_CS"/>
</dbReference>
<dbReference type="CDD" id="cd21117">
    <property type="entry name" value="Twitch_MoaA"/>
    <property type="match status" value="1"/>
</dbReference>
<dbReference type="UniPathway" id="UPA00344"/>
<proteinExistence type="inferred from homology"/>
<keyword evidence="7 12" id="KW-0411">Iron-sulfur</keyword>
<evidence type="ECO:0000313" key="14">
    <source>
        <dbReference type="EMBL" id="RLJ71295.1"/>
    </source>
</evidence>
<comment type="caution">
    <text evidence="12">Lacks conserved residue(s) required for the propagation of feature annotation.</text>
</comment>
<comment type="pathway">
    <text evidence="12">Cofactor biosynthesis; molybdopterin biosynthesis.</text>
</comment>
<feature type="binding site" evidence="12">
    <location>
        <position position="259"/>
    </location>
    <ligand>
        <name>[4Fe-4S] cluster</name>
        <dbReference type="ChEBI" id="CHEBI:49883"/>
        <label>2</label>
        <note>4Fe-4S-substrate</note>
    </ligand>
</feature>
<dbReference type="PROSITE" id="PS51918">
    <property type="entry name" value="RADICAL_SAM"/>
    <property type="match status" value="1"/>
</dbReference>
<evidence type="ECO:0000256" key="1">
    <source>
        <dbReference type="ARBA" id="ARBA00012167"/>
    </source>
</evidence>
<feature type="binding site" evidence="12">
    <location>
        <position position="273"/>
    </location>
    <ligand>
        <name>[4Fe-4S] cluster</name>
        <dbReference type="ChEBI" id="CHEBI:49883"/>
        <label>2</label>
        <note>4Fe-4S-substrate</note>
    </ligand>
</feature>
<protein>
    <recommendedName>
        <fullName evidence="1 12">GTP 3',8-cyclase</fullName>
        <ecNumber evidence="1 12">4.1.99.22</ecNumber>
    </recommendedName>
    <alternativeName>
        <fullName evidence="12">Molybdenum cofactor biosynthesis protein A</fullName>
    </alternativeName>
</protein>
<dbReference type="GO" id="GO:0006777">
    <property type="term" value="P:Mo-molybdopterin cofactor biosynthetic process"/>
    <property type="evidence" value="ECO:0007669"/>
    <property type="project" value="UniProtKB-UniRule"/>
</dbReference>
<keyword evidence="6 12" id="KW-0408">Iron</keyword>
<evidence type="ECO:0000259" key="13">
    <source>
        <dbReference type="PROSITE" id="PS51918"/>
    </source>
</evidence>
<comment type="caution">
    <text evidence="14">The sequence shown here is derived from an EMBL/GenBank/DDBJ whole genome shotgun (WGS) entry which is preliminary data.</text>
</comment>
<evidence type="ECO:0000313" key="15">
    <source>
        <dbReference type="Proteomes" id="UP000267841"/>
    </source>
</evidence>
<dbReference type="SFLD" id="SFLDG01383">
    <property type="entry name" value="cyclic_pyranopterin_phosphate"/>
    <property type="match status" value="1"/>
</dbReference>
<comment type="cofactor">
    <cofactor evidence="12">
        <name>[4Fe-4S] cluster</name>
        <dbReference type="ChEBI" id="CHEBI:49883"/>
    </cofactor>
    <text evidence="12">Binds 2 [4Fe-4S] clusters. Binds 1 [4Fe-4S] cluster coordinated with 3 cysteines and an exchangeable S-adenosyl-L-methionine and 1 [4Fe-4S] cluster coordinated with 3 cysteines and the GTP-derived substrate.</text>
</comment>
<dbReference type="GO" id="GO:0005525">
    <property type="term" value="F:GTP binding"/>
    <property type="evidence" value="ECO:0007669"/>
    <property type="project" value="UniProtKB-UniRule"/>
</dbReference>
<feature type="binding site" evidence="12">
    <location>
        <begin position="261"/>
        <end position="263"/>
    </location>
    <ligand>
        <name>GTP</name>
        <dbReference type="ChEBI" id="CHEBI:37565"/>
    </ligand>
</feature>
<dbReference type="GO" id="GO:0046872">
    <property type="term" value="F:metal ion binding"/>
    <property type="evidence" value="ECO:0007669"/>
    <property type="project" value="UniProtKB-KW"/>
</dbReference>
<dbReference type="SFLD" id="SFLDG01386">
    <property type="entry name" value="main_SPASM_domain-containing"/>
    <property type="match status" value="1"/>
</dbReference>
<feature type="binding site" evidence="12">
    <location>
        <position position="120"/>
    </location>
    <ligand>
        <name>S-adenosyl-L-methionine</name>
        <dbReference type="ChEBI" id="CHEBI:59789"/>
    </ligand>
</feature>
<dbReference type="NCBIfam" id="TIGR02666">
    <property type="entry name" value="moaA"/>
    <property type="match status" value="1"/>
</dbReference>
<dbReference type="InterPro" id="IPR050105">
    <property type="entry name" value="MoCo_biosynth_MoaA/MoaC"/>
</dbReference>
<dbReference type="InterPro" id="IPR010505">
    <property type="entry name" value="MoaA_twitch"/>
</dbReference>
<dbReference type="AlphaFoldDB" id="A0A497XQQ8"/>
<feature type="binding site" evidence="12">
    <location>
        <position position="256"/>
    </location>
    <ligand>
        <name>[4Fe-4S] cluster</name>
        <dbReference type="ChEBI" id="CHEBI:49883"/>
        <label>2</label>
        <note>4Fe-4S-substrate</note>
    </ligand>
</feature>
<evidence type="ECO:0000256" key="10">
    <source>
        <dbReference type="ARBA" id="ARBA00023239"/>
    </source>
</evidence>
<dbReference type="Proteomes" id="UP000267841">
    <property type="component" value="Unassembled WGS sequence"/>
</dbReference>
<dbReference type="HAMAP" id="MF_01225_B">
    <property type="entry name" value="MoaA_B"/>
    <property type="match status" value="1"/>
</dbReference>
<evidence type="ECO:0000256" key="11">
    <source>
        <dbReference type="ARBA" id="ARBA00048697"/>
    </source>
</evidence>
<organism evidence="14 15">
    <name type="scientific">Hydrogenivirga caldilitoris</name>
    <dbReference type="NCBI Taxonomy" id="246264"/>
    <lineage>
        <taxon>Bacteria</taxon>
        <taxon>Pseudomonadati</taxon>
        <taxon>Aquificota</taxon>
        <taxon>Aquificia</taxon>
        <taxon>Aquificales</taxon>
        <taxon>Aquificaceae</taxon>
        <taxon>Hydrogenivirga</taxon>
    </lineage>
</organism>
<keyword evidence="2 12" id="KW-0004">4Fe-4S</keyword>
<dbReference type="Pfam" id="PF06463">
    <property type="entry name" value="Mob_synth_C"/>
    <property type="match status" value="1"/>
</dbReference>
<dbReference type="InterPro" id="IPR040064">
    <property type="entry name" value="MoaA-like"/>
</dbReference>
<dbReference type="CDD" id="cd01335">
    <property type="entry name" value="Radical_SAM"/>
    <property type="match status" value="1"/>
</dbReference>
<dbReference type="SUPFAM" id="SSF102114">
    <property type="entry name" value="Radical SAM enzymes"/>
    <property type="match status" value="1"/>
</dbReference>
<keyword evidence="8 12" id="KW-0342">GTP-binding</keyword>
<dbReference type="GO" id="GO:0061799">
    <property type="term" value="F:cyclic pyranopterin monophosphate synthase activity"/>
    <property type="evidence" value="ECO:0007669"/>
    <property type="project" value="TreeGrafter"/>
</dbReference>
<name>A0A497XQQ8_9AQUI</name>
<dbReference type="InterPro" id="IPR013483">
    <property type="entry name" value="MoaA"/>
</dbReference>
<feature type="binding site" evidence="12">
    <location>
        <position position="96"/>
    </location>
    <ligand>
        <name>GTP</name>
        <dbReference type="ChEBI" id="CHEBI:37565"/>
    </ligand>
</feature>
<keyword evidence="4 12" id="KW-0479">Metal-binding</keyword>
<dbReference type="EC" id="4.1.99.22" evidence="1 12"/>
<evidence type="ECO:0000256" key="2">
    <source>
        <dbReference type="ARBA" id="ARBA00022485"/>
    </source>
</evidence>
<evidence type="ECO:0000256" key="4">
    <source>
        <dbReference type="ARBA" id="ARBA00022723"/>
    </source>
</evidence>
<feature type="binding site" evidence="12">
    <location>
        <position position="69"/>
    </location>
    <ligand>
        <name>S-adenosyl-L-methionine</name>
        <dbReference type="ChEBI" id="CHEBI:59789"/>
    </ligand>
</feature>
<evidence type="ECO:0000256" key="3">
    <source>
        <dbReference type="ARBA" id="ARBA00022691"/>
    </source>
</evidence>
<feature type="binding site" evidence="12">
    <location>
        <position position="158"/>
    </location>
    <ligand>
        <name>GTP</name>
        <dbReference type="ChEBI" id="CHEBI:37565"/>
    </ligand>
</feature>
<comment type="function">
    <text evidence="12">Catalyzes the cyclization of GTP to (8S)-3',8-cyclo-7,8-dihydroguanosine 5'-triphosphate.</text>
</comment>
<dbReference type="GO" id="GO:0061798">
    <property type="term" value="F:GTP 3',8'-cyclase activity"/>
    <property type="evidence" value="ECO:0007669"/>
    <property type="project" value="UniProtKB-UniRule"/>
</dbReference>
<keyword evidence="15" id="KW-1185">Reference proteome</keyword>
<dbReference type="SMART" id="SM00729">
    <property type="entry name" value="Elp3"/>
    <property type="match status" value="1"/>
</dbReference>
<feature type="binding site" evidence="12">
    <location>
        <position position="28"/>
    </location>
    <ligand>
        <name>[4Fe-4S] cluster</name>
        <dbReference type="ChEBI" id="CHEBI:49883"/>
        <label>1</label>
        <note>4Fe-4S-S-AdoMet</note>
    </ligand>
</feature>